<sequence length="258" mass="27986">MFRTAHSLLAGASILCATAASAESITCAFTQQTDTTTLNVTISGEPGTATPWIWHATMLQDSEHALYDGTWAGAARDVEDFLLAQLRVDVIEYQGETASSVEILTGGLVVEPLPIHDFEALTAEAQPVWGRLTMPINAKGLFNPVLAEGVMEPMAFGPGVFPVMWQGSIAAAPGTPDFAATPETLLAIENFRAPATRATLSIYPIRDPENPKPTEHTIALAEFRWNEGALKETFTWVDRELPGYLALFRQGCPDNRQQ</sequence>
<feature type="chain" id="PRO_5045749749" description="DUF1849 family protein" evidence="1">
    <location>
        <begin position="23"/>
        <end position="258"/>
    </location>
</feature>
<feature type="signal peptide" evidence="1">
    <location>
        <begin position="1"/>
        <end position="22"/>
    </location>
</feature>
<dbReference type="RefSeq" id="WP_188526882.1">
    <property type="nucleotide sequence ID" value="NZ_BMGI01000002.1"/>
</dbReference>
<accession>A0ABQ1QM07</accession>
<gene>
    <name evidence="2" type="ORF">GCM10011358_13540</name>
</gene>
<protein>
    <recommendedName>
        <fullName evidence="4">DUF1849 family protein</fullName>
    </recommendedName>
</protein>
<evidence type="ECO:0008006" key="4">
    <source>
        <dbReference type="Google" id="ProtNLM"/>
    </source>
</evidence>
<reference evidence="3" key="1">
    <citation type="journal article" date="2019" name="Int. J. Syst. Evol. Microbiol.">
        <title>The Global Catalogue of Microorganisms (GCM) 10K type strain sequencing project: providing services to taxonomists for standard genome sequencing and annotation.</title>
        <authorList>
            <consortium name="The Broad Institute Genomics Platform"/>
            <consortium name="The Broad Institute Genome Sequencing Center for Infectious Disease"/>
            <person name="Wu L."/>
            <person name="Ma J."/>
        </authorList>
    </citation>
    <scope>NUCLEOTIDE SEQUENCE [LARGE SCALE GENOMIC DNA]</scope>
    <source>
        <strain evidence="3">CGMCC 1.12922</strain>
    </source>
</reference>
<keyword evidence="3" id="KW-1185">Reference proteome</keyword>
<comment type="caution">
    <text evidence="2">The sequence shown here is derived from an EMBL/GenBank/DDBJ whole genome shotgun (WGS) entry which is preliminary data.</text>
</comment>
<dbReference type="Proteomes" id="UP000617355">
    <property type="component" value="Unassembled WGS sequence"/>
</dbReference>
<evidence type="ECO:0000256" key="1">
    <source>
        <dbReference type="SAM" id="SignalP"/>
    </source>
</evidence>
<proteinExistence type="predicted"/>
<keyword evidence="1" id="KW-0732">Signal</keyword>
<name>A0ABQ1QM07_9RHOB</name>
<evidence type="ECO:0000313" key="3">
    <source>
        <dbReference type="Proteomes" id="UP000617355"/>
    </source>
</evidence>
<evidence type="ECO:0000313" key="2">
    <source>
        <dbReference type="EMBL" id="GGD30792.1"/>
    </source>
</evidence>
<organism evidence="2 3">
    <name type="scientific">Sinisalibacter lacisalsi</name>
    <dbReference type="NCBI Taxonomy" id="1526570"/>
    <lineage>
        <taxon>Bacteria</taxon>
        <taxon>Pseudomonadati</taxon>
        <taxon>Pseudomonadota</taxon>
        <taxon>Alphaproteobacteria</taxon>
        <taxon>Rhodobacterales</taxon>
        <taxon>Roseobacteraceae</taxon>
        <taxon>Sinisalibacter</taxon>
    </lineage>
</organism>
<dbReference type="EMBL" id="BMGI01000002">
    <property type="protein sequence ID" value="GGD30792.1"/>
    <property type="molecule type" value="Genomic_DNA"/>
</dbReference>